<dbReference type="InterPro" id="IPR018060">
    <property type="entry name" value="HTH_AraC"/>
</dbReference>
<comment type="caution">
    <text evidence="5">The sequence shown here is derived from an EMBL/GenBank/DDBJ whole genome shotgun (WGS) entry which is preliminary data.</text>
</comment>
<dbReference type="PROSITE" id="PS00041">
    <property type="entry name" value="HTH_ARAC_FAMILY_1"/>
    <property type="match status" value="1"/>
</dbReference>
<keyword evidence="2" id="KW-0238">DNA-binding</keyword>
<dbReference type="RefSeq" id="WP_155707365.1">
    <property type="nucleotide sequence ID" value="NZ_BMWU01000016.1"/>
</dbReference>
<keyword evidence="3" id="KW-0804">Transcription</keyword>
<proteinExistence type="predicted"/>
<dbReference type="OrthoDB" id="9789899at2"/>
<evidence type="ECO:0000313" key="5">
    <source>
        <dbReference type="EMBL" id="MUI11362.1"/>
    </source>
</evidence>
<evidence type="ECO:0000256" key="1">
    <source>
        <dbReference type="ARBA" id="ARBA00023015"/>
    </source>
</evidence>
<name>A0A6I3XDR0_9BURK</name>
<keyword evidence="6" id="KW-1185">Reference proteome</keyword>
<dbReference type="AlphaFoldDB" id="A0A6I3XDR0"/>
<evidence type="ECO:0000313" key="6">
    <source>
        <dbReference type="Proteomes" id="UP000431684"/>
    </source>
</evidence>
<dbReference type="InterPro" id="IPR018062">
    <property type="entry name" value="HTH_AraC-typ_CS"/>
</dbReference>
<dbReference type="InterPro" id="IPR032783">
    <property type="entry name" value="AraC_lig"/>
</dbReference>
<protein>
    <submittedName>
        <fullName evidence="5">Helix-turn-helix domain-containing protein</fullName>
    </submittedName>
</protein>
<evidence type="ECO:0000256" key="3">
    <source>
        <dbReference type="ARBA" id="ARBA00023163"/>
    </source>
</evidence>
<gene>
    <name evidence="5" type="ORF">GJV26_02495</name>
</gene>
<dbReference type="PANTHER" id="PTHR46796">
    <property type="entry name" value="HTH-TYPE TRANSCRIPTIONAL ACTIVATOR RHAS-RELATED"/>
    <property type="match status" value="1"/>
</dbReference>
<organism evidence="5 6">
    <name type="scientific">Pseudoduganella dura</name>
    <dbReference type="NCBI Taxonomy" id="321982"/>
    <lineage>
        <taxon>Bacteria</taxon>
        <taxon>Pseudomonadati</taxon>
        <taxon>Pseudomonadota</taxon>
        <taxon>Betaproteobacteria</taxon>
        <taxon>Burkholderiales</taxon>
        <taxon>Oxalobacteraceae</taxon>
        <taxon>Telluria group</taxon>
        <taxon>Pseudoduganella</taxon>
    </lineage>
</organism>
<dbReference type="SMART" id="SM00342">
    <property type="entry name" value="HTH_ARAC"/>
    <property type="match status" value="1"/>
</dbReference>
<dbReference type="PANTHER" id="PTHR46796:SF7">
    <property type="entry name" value="ARAC FAMILY TRANSCRIPTIONAL REGULATOR"/>
    <property type="match status" value="1"/>
</dbReference>
<dbReference type="InterPro" id="IPR009057">
    <property type="entry name" value="Homeodomain-like_sf"/>
</dbReference>
<accession>A0A6I3XDR0</accession>
<dbReference type="EMBL" id="WNWM01000002">
    <property type="protein sequence ID" value="MUI11362.1"/>
    <property type="molecule type" value="Genomic_DNA"/>
</dbReference>
<dbReference type="Gene3D" id="1.10.10.60">
    <property type="entry name" value="Homeodomain-like"/>
    <property type="match status" value="2"/>
</dbReference>
<keyword evidence="1" id="KW-0805">Transcription regulation</keyword>
<dbReference type="InterPro" id="IPR050204">
    <property type="entry name" value="AraC_XylS_family_regulators"/>
</dbReference>
<evidence type="ECO:0000259" key="4">
    <source>
        <dbReference type="PROSITE" id="PS01124"/>
    </source>
</evidence>
<dbReference type="GO" id="GO:0043565">
    <property type="term" value="F:sequence-specific DNA binding"/>
    <property type="evidence" value="ECO:0007669"/>
    <property type="project" value="InterPro"/>
</dbReference>
<reference evidence="5 6" key="1">
    <citation type="submission" date="2019-11" db="EMBL/GenBank/DDBJ databases">
        <title>Draft Genome Sequences of Six Type Strains of the Genus Massilia.</title>
        <authorList>
            <person name="Miess H."/>
            <person name="Frediansyah A."/>
            <person name="Goeker M."/>
            <person name="Gross H."/>
        </authorList>
    </citation>
    <scope>NUCLEOTIDE SEQUENCE [LARGE SCALE GENOMIC DNA]</scope>
    <source>
        <strain evidence="5 6">DSM 17513</strain>
    </source>
</reference>
<dbReference type="PROSITE" id="PS01124">
    <property type="entry name" value="HTH_ARAC_FAMILY_2"/>
    <property type="match status" value="1"/>
</dbReference>
<dbReference type="SUPFAM" id="SSF46689">
    <property type="entry name" value="Homeodomain-like"/>
    <property type="match status" value="2"/>
</dbReference>
<dbReference type="GO" id="GO:0003700">
    <property type="term" value="F:DNA-binding transcription factor activity"/>
    <property type="evidence" value="ECO:0007669"/>
    <property type="project" value="InterPro"/>
</dbReference>
<feature type="domain" description="HTH araC/xylS-type" evidence="4">
    <location>
        <begin position="236"/>
        <end position="334"/>
    </location>
</feature>
<evidence type="ECO:0000256" key="2">
    <source>
        <dbReference type="ARBA" id="ARBA00023125"/>
    </source>
</evidence>
<sequence length="347" mass="37622">MMVPCRNVRNFGCFHAGGNVDLFGEVLLSLKIEAHTMGIFTLGESWGFSMPAQGPTYAYVLSCIDQPFWVMPEGWPPVLLGEGDSLLLMHGLGYAVASSPDANRTALTDHWDARGLPPFGAHSRWTAPISLHFGAGEPRGRMLSSAYVLTDSRRSPLLGDLPPVVMLKGSAGDLFPWLPPLLNFLATRQTASSPGYLATASHLAELILSSFIRAQALSSDGQSVGWLRGVADARIGKVLQAIHRDAGGPWTAETLAQQAGLSRHAFVRRFVRLVGCTPGDYLVSWRMQRAAELLLSGKLAVGQIAEQTGYQSERAFRAAFSKRYGTPPLRYRKSRALPAVVKAPRPA</sequence>
<dbReference type="Pfam" id="PF12833">
    <property type="entry name" value="HTH_18"/>
    <property type="match status" value="1"/>
</dbReference>
<dbReference type="Proteomes" id="UP000431684">
    <property type="component" value="Unassembled WGS sequence"/>
</dbReference>
<dbReference type="Pfam" id="PF12852">
    <property type="entry name" value="Cupin_6"/>
    <property type="match status" value="1"/>
</dbReference>